<dbReference type="InterPro" id="IPR043595">
    <property type="entry name" value="FaeB/C/D"/>
</dbReference>
<reference evidence="9" key="1">
    <citation type="submission" date="2021-02" db="EMBL/GenBank/DDBJ databases">
        <title>Genome-Resolved Metagenomics of a Microbial Community Performing Photosynthetic Biological Nutrient Removal.</title>
        <authorList>
            <person name="Mcdaniel E.A."/>
        </authorList>
    </citation>
    <scope>NUCLEOTIDE SEQUENCE</scope>
    <source>
        <strain evidence="9">UWPOB_OBS1</strain>
    </source>
</reference>
<name>A0A8J7P8L6_9BACT</name>
<dbReference type="InterPro" id="IPR010126">
    <property type="entry name" value="Esterase_phb"/>
</dbReference>
<feature type="chain" id="PRO_5035176051" description="Poly(3-hydroxybutyrate) depolymerase" evidence="8">
    <location>
        <begin position="30"/>
        <end position="409"/>
    </location>
</feature>
<evidence type="ECO:0000256" key="3">
    <source>
        <dbReference type="ARBA" id="ARBA00022651"/>
    </source>
</evidence>
<evidence type="ECO:0000256" key="6">
    <source>
        <dbReference type="ARBA" id="ARBA00023277"/>
    </source>
</evidence>
<evidence type="ECO:0000313" key="10">
    <source>
        <dbReference type="Proteomes" id="UP000664277"/>
    </source>
</evidence>
<dbReference type="InterPro" id="IPR029058">
    <property type="entry name" value="AB_hydrolase_fold"/>
</dbReference>
<comment type="caution">
    <text evidence="9">The sequence shown here is derived from an EMBL/GenBank/DDBJ whole genome shotgun (WGS) entry which is preliminary data.</text>
</comment>
<dbReference type="PANTHER" id="PTHR38050:SF2">
    <property type="entry name" value="FERULOYL ESTERASE C-RELATED"/>
    <property type="match status" value="1"/>
</dbReference>
<evidence type="ECO:0000256" key="7">
    <source>
        <dbReference type="ARBA" id="ARBA00023326"/>
    </source>
</evidence>
<organism evidence="9 10">
    <name type="scientific">Candidatus Obscuribacter phosphatis</name>
    <dbReference type="NCBI Taxonomy" id="1906157"/>
    <lineage>
        <taxon>Bacteria</taxon>
        <taxon>Bacillati</taxon>
        <taxon>Candidatus Melainabacteria</taxon>
        <taxon>Candidatus Obscuribacterales</taxon>
        <taxon>Candidatus Obscuribacteraceae</taxon>
        <taxon>Candidatus Obscuribacter</taxon>
    </lineage>
</organism>
<evidence type="ECO:0000256" key="5">
    <source>
        <dbReference type="ARBA" id="ARBA00022801"/>
    </source>
</evidence>
<comment type="subcellular location">
    <subcellularLocation>
        <location evidence="1">Secreted</location>
    </subcellularLocation>
</comment>
<dbReference type="GO" id="GO:0045493">
    <property type="term" value="P:xylan catabolic process"/>
    <property type="evidence" value="ECO:0007669"/>
    <property type="project" value="UniProtKB-KW"/>
</dbReference>
<protein>
    <recommendedName>
        <fullName evidence="11">Poly(3-hydroxybutyrate) depolymerase</fullName>
    </recommendedName>
</protein>
<keyword evidence="6" id="KW-0119">Carbohydrate metabolism</keyword>
<evidence type="ECO:0000256" key="1">
    <source>
        <dbReference type="ARBA" id="ARBA00004613"/>
    </source>
</evidence>
<dbReference type="Pfam" id="PF10503">
    <property type="entry name" value="Esterase_PHB"/>
    <property type="match status" value="1"/>
</dbReference>
<keyword evidence="3" id="KW-0858">Xylan degradation</keyword>
<dbReference type="GO" id="GO:0005576">
    <property type="term" value="C:extracellular region"/>
    <property type="evidence" value="ECO:0007669"/>
    <property type="project" value="UniProtKB-SubCell"/>
</dbReference>
<keyword evidence="5" id="KW-0378">Hydrolase</keyword>
<proteinExistence type="predicted"/>
<evidence type="ECO:0000256" key="4">
    <source>
        <dbReference type="ARBA" id="ARBA00022729"/>
    </source>
</evidence>
<evidence type="ECO:0000256" key="2">
    <source>
        <dbReference type="ARBA" id="ARBA00022525"/>
    </source>
</evidence>
<gene>
    <name evidence="9" type="ORF">J0M35_09805</name>
</gene>
<dbReference type="GO" id="GO:0030600">
    <property type="term" value="F:feruloyl esterase activity"/>
    <property type="evidence" value="ECO:0007669"/>
    <property type="project" value="InterPro"/>
</dbReference>
<keyword evidence="7" id="KW-0624">Polysaccharide degradation</keyword>
<evidence type="ECO:0000256" key="8">
    <source>
        <dbReference type="SAM" id="SignalP"/>
    </source>
</evidence>
<feature type="signal peptide" evidence="8">
    <location>
        <begin position="1"/>
        <end position="29"/>
    </location>
</feature>
<evidence type="ECO:0008006" key="11">
    <source>
        <dbReference type="Google" id="ProtNLM"/>
    </source>
</evidence>
<dbReference type="AlphaFoldDB" id="A0A8J7P8L6"/>
<dbReference type="SUPFAM" id="SSF53474">
    <property type="entry name" value="alpha/beta-Hydrolases"/>
    <property type="match status" value="1"/>
</dbReference>
<sequence length="409" mass="44637">MYRLFRVCFILAGAFLFALAPLFTEPALAQSGNTGQRRYEWVPGSRQARWVDSTQSNSSQQNAGQRQYQYQNQYQNQNQGQAQYQGQVQRAAAGRLPASQPARVPARTSPFSNRDFVDSVLVSGQRREFLVHLPAGYDGKQDYPVVMAFHGLGMNGHMMFGLTGFTGLADRKGFIVVFPSALGGRWQDGLTATGNDDVAFVQSMLDRLAVQFKIDRRRVYACGISNGGYFTQLLALTIPERIAACGVVASTLTRGGASRDSTHNRMPIVFFLGSEDPLIPWDDGRSKKMGKLGEALGVGGDIALDGAIARLGGLSTAPDTIDFWVSRNAASPAPRSTRLPDRSANDGTHVEKTVWGSGSSQVMLYKIEGGGHTWPGCLNLKAISDVSGAISQDIDASEEMWEFFRNFSR</sequence>
<dbReference type="PANTHER" id="PTHR38050">
    <property type="match status" value="1"/>
</dbReference>
<dbReference type="EMBL" id="JAFLCK010000012">
    <property type="protein sequence ID" value="MBN8660646.1"/>
    <property type="molecule type" value="Genomic_DNA"/>
</dbReference>
<evidence type="ECO:0000313" key="9">
    <source>
        <dbReference type="EMBL" id="MBN8660646.1"/>
    </source>
</evidence>
<keyword evidence="2" id="KW-0964">Secreted</keyword>
<keyword evidence="4 8" id="KW-0732">Signal</keyword>
<dbReference type="Proteomes" id="UP000664277">
    <property type="component" value="Unassembled WGS sequence"/>
</dbReference>
<accession>A0A8J7P8L6</accession>
<dbReference type="Gene3D" id="3.40.50.1820">
    <property type="entry name" value="alpha/beta hydrolase"/>
    <property type="match status" value="1"/>
</dbReference>